<evidence type="ECO:0000313" key="4">
    <source>
        <dbReference type="Proteomes" id="UP000628137"/>
    </source>
</evidence>
<dbReference type="EMBL" id="JABWRP020000007">
    <property type="protein sequence ID" value="MBV4541774.1"/>
    <property type="molecule type" value="Genomic_DNA"/>
</dbReference>
<feature type="domain" description="Knr4/Smi1-like" evidence="1">
    <location>
        <begin position="23"/>
        <end position="147"/>
    </location>
</feature>
<dbReference type="InterPro" id="IPR037883">
    <property type="entry name" value="Knr4/Smi1-like_sf"/>
</dbReference>
<organism evidence="2">
    <name type="scientific">Pseudomonas vlassakiae</name>
    <dbReference type="NCBI Taxonomy" id="485888"/>
    <lineage>
        <taxon>Bacteria</taxon>
        <taxon>Pseudomonadati</taxon>
        <taxon>Pseudomonadota</taxon>
        <taxon>Gammaproteobacteria</taxon>
        <taxon>Pseudomonadales</taxon>
        <taxon>Pseudomonadaceae</taxon>
        <taxon>Pseudomonas</taxon>
    </lineage>
</organism>
<dbReference type="EMBL" id="JABWRP010000006">
    <property type="protein sequence ID" value="MBC3471095.1"/>
    <property type="molecule type" value="Genomic_DNA"/>
</dbReference>
<evidence type="ECO:0000259" key="1">
    <source>
        <dbReference type="SMART" id="SM00860"/>
    </source>
</evidence>
<dbReference type="SUPFAM" id="SSF160631">
    <property type="entry name" value="SMI1/KNR4-like"/>
    <property type="match status" value="1"/>
</dbReference>
<dbReference type="SMART" id="SM00860">
    <property type="entry name" value="SMI1_KNR4"/>
    <property type="match status" value="1"/>
</dbReference>
<reference evidence="2 4" key="1">
    <citation type="journal article" date="2020" name="Microorganisms">
        <title>Reliable Identification of Environmental Pseudomonas Isolates Using the rpoD Gene.</title>
        <authorList>
            <consortium name="The Broad Institute Genome Sequencing Platform"/>
            <person name="Girard L."/>
            <person name="Lood C."/>
            <person name="Rokni-Zadeh H."/>
            <person name="van Noort V."/>
            <person name="Lavigne R."/>
            <person name="De Mot R."/>
        </authorList>
    </citation>
    <scope>NUCLEOTIDE SEQUENCE</scope>
    <source>
        <strain evidence="2 4">RW4S2</strain>
    </source>
</reference>
<dbReference type="InterPro" id="IPR018958">
    <property type="entry name" value="Knr4/Smi1-like_dom"/>
</dbReference>
<comment type="caution">
    <text evidence="2">The sequence shown here is derived from an EMBL/GenBank/DDBJ whole genome shotgun (WGS) entry which is preliminary data.</text>
</comment>
<gene>
    <name evidence="3" type="ORF">HU738_012025</name>
    <name evidence="2" type="ORF">HU738_11060</name>
</gene>
<proteinExistence type="predicted"/>
<accession>A0A923GIZ0</accession>
<protein>
    <submittedName>
        <fullName evidence="2">SMI1/KNR4 family protein</fullName>
    </submittedName>
</protein>
<dbReference type="AlphaFoldDB" id="A0A923GIZ0"/>
<reference evidence="2" key="2">
    <citation type="submission" date="2020-07" db="EMBL/GenBank/DDBJ databases">
        <authorList>
            <person name="Lood C."/>
            <person name="Girard L."/>
        </authorList>
    </citation>
    <scope>NUCLEOTIDE SEQUENCE</scope>
    <source>
        <strain evidence="2">RW4S2</strain>
    </source>
</reference>
<evidence type="ECO:0000313" key="3">
    <source>
        <dbReference type="EMBL" id="MBV4541774.1"/>
    </source>
</evidence>
<dbReference type="RefSeq" id="WP_186602498.1">
    <property type="nucleotide sequence ID" value="NZ_JABWRP020000007.1"/>
</dbReference>
<dbReference type="Proteomes" id="UP000628137">
    <property type="component" value="Unassembled WGS sequence"/>
</dbReference>
<name>A0A923GIZ0_9PSED</name>
<sequence length="156" mass="16860">MTYIDILESEINASGEDPAFAGGAADDVIGDFERALGVEFPQSYKLFLKKYGALSFAGDTYYGITKSGVDATSVPSVAFATKSARADGDADDSMIVVKASGYGPIYSIDTSIVGTTGEPVVVETELSFKRTKDKNIIYQSFEEFFTDMVRQAIREL</sequence>
<dbReference type="Gene3D" id="3.40.1580.10">
    <property type="entry name" value="SMI1/KNR4-like"/>
    <property type="match status" value="1"/>
</dbReference>
<evidence type="ECO:0000313" key="2">
    <source>
        <dbReference type="EMBL" id="MBC3471095.1"/>
    </source>
</evidence>
<keyword evidence="4" id="KW-1185">Reference proteome</keyword>
<dbReference type="Pfam" id="PF14568">
    <property type="entry name" value="SUKH_6"/>
    <property type="match status" value="1"/>
</dbReference>
<reference evidence="3" key="3">
    <citation type="submission" date="2021-06" db="EMBL/GenBank/DDBJ databases">
        <title>Updating the genus Pseudomonas: Description of 43 new species and partition of the Pseudomonas putida group.</title>
        <authorList>
            <person name="Girard L."/>
            <person name="Lood C."/>
            <person name="Vandamme P."/>
            <person name="Rokni-Zadeh H."/>
            <person name="Van Noort V."/>
            <person name="Hofte M."/>
            <person name="Lavigne R."/>
            <person name="De Mot R."/>
        </authorList>
    </citation>
    <scope>NUCLEOTIDE SEQUENCE</scope>
    <source>
        <strain evidence="3">RW4S2</strain>
    </source>
</reference>